<reference evidence="8 9" key="1">
    <citation type="journal article" date="2011" name="J. Bacteriol.">
        <title>Complete genome sequence and updated annotation of Desulfovibrio alaskensis G20.</title>
        <authorList>
            <person name="Hauser L.J."/>
            <person name="Land M.L."/>
            <person name="Brown S.D."/>
            <person name="Larimer F."/>
            <person name="Keller K.L."/>
            <person name="Rapp-Giles B.J."/>
            <person name="Price M.N."/>
            <person name="Lin M."/>
            <person name="Bruce D.C."/>
            <person name="Detter J.C."/>
            <person name="Tapia R."/>
            <person name="Han C.S."/>
            <person name="Goodwin L.A."/>
            <person name="Cheng J.F."/>
            <person name="Pitluck S."/>
            <person name="Copeland A."/>
            <person name="Lucas S."/>
            <person name="Nolan M."/>
            <person name="Lapidus A.L."/>
            <person name="Palumbo A.V."/>
            <person name="Wall J.D."/>
        </authorList>
    </citation>
    <scope>NUCLEOTIDE SEQUENCE [LARGE SCALE GENOMIC DNA]</scope>
    <source>
        <strain evidence="9">ATCC BAA 1058 / DSM 17464 / G20</strain>
    </source>
</reference>
<accession>Q30XE5</accession>
<evidence type="ECO:0000256" key="6">
    <source>
        <dbReference type="SAM" id="Phobius"/>
    </source>
</evidence>
<feature type="transmembrane region" description="Helical" evidence="6">
    <location>
        <begin position="68"/>
        <end position="86"/>
    </location>
</feature>
<dbReference type="GO" id="GO:0016020">
    <property type="term" value="C:membrane"/>
    <property type="evidence" value="ECO:0007669"/>
    <property type="project" value="UniProtKB-SubCell"/>
</dbReference>
<feature type="domain" description="EamA" evidence="7">
    <location>
        <begin position="5"/>
        <end position="138"/>
    </location>
</feature>
<dbReference type="KEGG" id="dde:Dde_2856"/>
<dbReference type="AlphaFoldDB" id="Q30XE5"/>
<keyword evidence="3 6" id="KW-0812">Transmembrane</keyword>
<feature type="transmembrane region" description="Helical" evidence="6">
    <location>
        <begin position="262"/>
        <end position="279"/>
    </location>
</feature>
<keyword evidence="9" id="KW-1185">Reference proteome</keyword>
<feature type="transmembrane region" description="Helical" evidence="6">
    <location>
        <begin position="181"/>
        <end position="199"/>
    </location>
</feature>
<dbReference type="EMBL" id="CP000112">
    <property type="protein sequence ID" value="ABB39651.1"/>
    <property type="molecule type" value="Genomic_DNA"/>
</dbReference>
<organism evidence="8 9">
    <name type="scientific">Oleidesulfovibrio alaskensis (strain ATCC BAA-1058 / DSM 17464 / G20)</name>
    <name type="common">Desulfovibrio alaskensis</name>
    <dbReference type="NCBI Taxonomy" id="207559"/>
    <lineage>
        <taxon>Bacteria</taxon>
        <taxon>Pseudomonadati</taxon>
        <taxon>Thermodesulfobacteriota</taxon>
        <taxon>Desulfovibrionia</taxon>
        <taxon>Desulfovibrionales</taxon>
        <taxon>Desulfovibrionaceae</taxon>
        <taxon>Oleidesulfovibrio</taxon>
    </lineage>
</organism>
<dbReference type="Proteomes" id="UP000002710">
    <property type="component" value="Chromosome"/>
</dbReference>
<dbReference type="Pfam" id="PF00892">
    <property type="entry name" value="EamA"/>
    <property type="match status" value="2"/>
</dbReference>
<keyword evidence="4 6" id="KW-1133">Transmembrane helix</keyword>
<comment type="similarity">
    <text evidence="2">Belongs to the EamA transporter family.</text>
</comment>
<dbReference type="InterPro" id="IPR037185">
    <property type="entry name" value="EmrE-like"/>
</dbReference>
<dbReference type="PANTHER" id="PTHR32322:SF2">
    <property type="entry name" value="EAMA DOMAIN-CONTAINING PROTEIN"/>
    <property type="match status" value="1"/>
</dbReference>
<evidence type="ECO:0000256" key="4">
    <source>
        <dbReference type="ARBA" id="ARBA00022989"/>
    </source>
</evidence>
<evidence type="ECO:0000256" key="1">
    <source>
        <dbReference type="ARBA" id="ARBA00004141"/>
    </source>
</evidence>
<feature type="transmembrane region" description="Helical" evidence="6">
    <location>
        <begin position="205"/>
        <end position="225"/>
    </location>
</feature>
<protein>
    <recommendedName>
        <fullName evidence="7">EamA domain-containing protein</fullName>
    </recommendedName>
</protein>
<evidence type="ECO:0000313" key="8">
    <source>
        <dbReference type="EMBL" id="ABB39651.1"/>
    </source>
</evidence>
<proteinExistence type="inferred from homology"/>
<dbReference type="InterPro" id="IPR000620">
    <property type="entry name" value="EamA_dom"/>
</dbReference>
<feature type="transmembrane region" description="Helical" evidence="6">
    <location>
        <begin position="7"/>
        <end position="26"/>
    </location>
</feature>
<feature type="transmembrane region" description="Helical" evidence="6">
    <location>
        <begin position="151"/>
        <end position="169"/>
    </location>
</feature>
<dbReference type="RefSeq" id="WP_011368652.1">
    <property type="nucleotide sequence ID" value="NC_007519.1"/>
</dbReference>
<feature type="transmembrane region" description="Helical" evidence="6">
    <location>
        <begin position="237"/>
        <end position="256"/>
    </location>
</feature>
<dbReference type="Gene3D" id="1.10.3730.20">
    <property type="match status" value="2"/>
</dbReference>
<evidence type="ECO:0000313" key="9">
    <source>
        <dbReference type="Proteomes" id="UP000002710"/>
    </source>
</evidence>
<dbReference type="SUPFAM" id="SSF103481">
    <property type="entry name" value="Multidrug resistance efflux transporter EmrE"/>
    <property type="match status" value="2"/>
</dbReference>
<evidence type="ECO:0000256" key="5">
    <source>
        <dbReference type="ARBA" id="ARBA00023136"/>
    </source>
</evidence>
<feature type="transmembrane region" description="Helical" evidence="6">
    <location>
        <begin position="38"/>
        <end position="56"/>
    </location>
</feature>
<comment type="subcellular location">
    <subcellularLocation>
        <location evidence="1">Membrane</location>
        <topology evidence="1">Multi-pass membrane protein</topology>
    </subcellularLocation>
</comment>
<dbReference type="InterPro" id="IPR050638">
    <property type="entry name" value="AA-Vitamin_Transporters"/>
</dbReference>
<feature type="domain" description="EamA" evidence="7">
    <location>
        <begin position="150"/>
        <end position="279"/>
    </location>
</feature>
<evidence type="ECO:0000259" key="7">
    <source>
        <dbReference type="Pfam" id="PF00892"/>
    </source>
</evidence>
<dbReference type="PANTHER" id="PTHR32322">
    <property type="entry name" value="INNER MEMBRANE TRANSPORTER"/>
    <property type="match status" value="1"/>
</dbReference>
<evidence type="ECO:0000256" key="3">
    <source>
        <dbReference type="ARBA" id="ARBA00022692"/>
    </source>
</evidence>
<feature type="transmembrane region" description="Helical" evidence="6">
    <location>
        <begin position="92"/>
        <end position="112"/>
    </location>
</feature>
<feature type="transmembrane region" description="Helical" evidence="6">
    <location>
        <begin position="124"/>
        <end position="145"/>
    </location>
</feature>
<dbReference type="eggNOG" id="COG0697">
    <property type="taxonomic scope" value="Bacteria"/>
</dbReference>
<dbReference type="STRING" id="207559.Dde_2856"/>
<evidence type="ECO:0000256" key="2">
    <source>
        <dbReference type="ARBA" id="ARBA00007362"/>
    </source>
</evidence>
<gene>
    <name evidence="8" type="ordered locus">Dde_2856</name>
</gene>
<name>Q30XE5_OLEA2</name>
<sequence>MQSALGYVYVALAALMWAFIGPLAQICFNEGTTPMEVAFWRCLTGALFFMAHAAVTGRWRAGLRDAPVFTAFGLVGIALFFGSYQISVREGGAALASIMLYTAPAWVALLARICFAEALTPHRLAALALAMSGTMLVSLSGGAGSGSVTAGVLWGLVAGFSYSLHYVFGKNYLHRYSSVTLYSYCLPAGALALLPWVTFSQHSALGWFALIMEGFLCTWLAYLAYCAGLKRLAASRAAIVANLEPVAAAVLAYWWWNEILPPVGLAGSALVLSGVFVVVREKNTAATA</sequence>
<keyword evidence="5 6" id="KW-0472">Membrane</keyword>
<dbReference type="HOGENOM" id="CLU_033863_9_1_7"/>